<feature type="transmembrane region" description="Helical" evidence="1">
    <location>
        <begin position="41"/>
        <end position="64"/>
    </location>
</feature>
<evidence type="ECO:0000313" key="2">
    <source>
        <dbReference type="EMBL" id="HIS93288.1"/>
    </source>
</evidence>
<evidence type="ECO:0000256" key="1">
    <source>
        <dbReference type="SAM" id="Phobius"/>
    </source>
</evidence>
<feature type="transmembrane region" description="Helical" evidence="1">
    <location>
        <begin position="141"/>
        <end position="165"/>
    </location>
</feature>
<accession>A0A9D1G0X9</accession>
<dbReference type="GO" id="GO:0022857">
    <property type="term" value="F:transmembrane transporter activity"/>
    <property type="evidence" value="ECO:0007669"/>
    <property type="project" value="InterPro"/>
</dbReference>
<gene>
    <name evidence="2" type="ORF">IAA84_09760</name>
</gene>
<dbReference type="Pfam" id="PF12822">
    <property type="entry name" value="ECF_trnsprt"/>
    <property type="match status" value="1"/>
</dbReference>
<name>A0A9D1G0X9_9FIRM</name>
<proteinExistence type="predicted"/>
<dbReference type="EMBL" id="DVJN01000191">
    <property type="protein sequence ID" value="HIS93288.1"/>
    <property type="molecule type" value="Genomic_DNA"/>
</dbReference>
<feature type="transmembrane region" description="Helical" evidence="1">
    <location>
        <begin position="76"/>
        <end position="100"/>
    </location>
</feature>
<reference evidence="2" key="1">
    <citation type="submission" date="2020-10" db="EMBL/GenBank/DDBJ databases">
        <authorList>
            <person name="Gilroy R."/>
        </authorList>
    </citation>
    <scope>NUCLEOTIDE SEQUENCE</scope>
    <source>
        <strain evidence="2">13766</strain>
    </source>
</reference>
<keyword evidence="1" id="KW-0472">Membrane</keyword>
<comment type="caution">
    <text evidence="2">The sequence shown here is derived from an EMBL/GenBank/DDBJ whole genome shotgun (WGS) entry which is preliminary data.</text>
</comment>
<sequence>MHRNSIRRLTLTAMFIALGYLLPFLTGQIPQVGSMLSPMHIPALLCGFVCGWQYGLVAGAIMPLLRSVTLGMPPMFPTAVAMAFELAAYGCAAGLLYRAFPRRIAFVYIALVLSMLVGRAVWGLVTAVLMMATGSSFTTQAFLAGAFVNAWPGILLHILVIPPIVVGLRRAKLMD</sequence>
<dbReference type="InterPro" id="IPR024529">
    <property type="entry name" value="ECF_trnsprt_substrate-spec"/>
</dbReference>
<organism evidence="2 3">
    <name type="scientific">Candidatus Alectryocaccomicrobium excrementavium</name>
    <dbReference type="NCBI Taxonomy" id="2840668"/>
    <lineage>
        <taxon>Bacteria</taxon>
        <taxon>Bacillati</taxon>
        <taxon>Bacillota</taxon>
        <taxon>Clostridia</taxon>
        <taxon>Candidatus Alectryocaccomicrobium</taxon>
    </lineage>
</organism>
<dbReference type="Gene3D" id="1.10.1760.20">
    <property type="match status" value="1"/>
</dbReference>
<dbReference type="AlphaFoldDB" id="A0A9D1G0X9"/>
<reference evidence="2" key="2">
    <citation type="journal article" date="2021" name="PeerJ">
        <title>Extensive microbial diversity within the chicken gut microbiome revealed by metagenomics and culture.</title>
        <authorList>
            <person name="Gilroy R."/>
            <person name="Ravi A."/>
            <person name="Getino M."/>
            <person name="Pursley I."/>
            <person name="Horton D.L."/>
            <person name="Alikhan N.F."/>
            <person name="Baker D."/>
            <person name="Gharbi K."/>
            <person name="Hall N."/>
            <person name="Watson M."/>
            <person name="Adriaenssens E.M."/>
            <person name="Foster-Nyarko E."/>
            <person name="Jarju S."/>
            <person name="Secka A."/>
            <person name="Antonio M."/>
            <person name="Oren A."/>
            <person name="Chaudhuri R.R."/>
            <person name="La Ragione R."/>
            <person name="Hildebrand F."/>
            <person name="Pallen M.J."/>
        </authorList>
    </citation>
    <scope>NUCLEOTIDE SEQUENCE</scope>
    <source>
        <strain evidence="2">13766</strain>
    </source>
</reference>
<protein>
    <submittedName>
        <fullName evidence="2">ECF transporter S component</fullName>
    </submittedName>
</protein>
<dbReference type="Proteomes" id="UP000824140">
    <property type="component" value="Unassembled WGS sequence"/>
</dbReference>
<keyword evidence="1" id="KW-1133">Transmembrane helix</keyword>
<evidence type="ECO:0000313" key="3">
    <source>
        <dbReference type="Proteomes" id="UP000824140"/>
    </source>
</evidence>
<keyword evidence="1" id="KW-0812">Transmembrane</keyword>
<feature type="transmembrane region" description="Helical" evidence="1">
    <location>
        <begin position="106"/>
        <end position="129"/>
    </location>
</feature>